<protein>
    <submittedName>
        <fullName evidence="2">Ribonuclease H protein</fullName>
    </submittedName>
</protein>
<dbReference type="InterPro" id="IPR026960">
    <property type="entry name" value="RVT-Znf"/>
</dbReference>
<keyword evidence="3" id="KW-1185">Reference proteome</keyword>
<evidence type="ECO:0000313" key="2">
    <source>
        <dbReference type="EMBL" id="MCI15565.1"/>
    </source>
</evidence>
<dbReference type="Proteomes" id="UP000265520">
    <property type="component" value="Unassembled WGS sequence"/>
</dbReference>
<organism evidence="2 3">
    <name type="scientific">Trifolium medium</name>
    <dbReference type="NCBI Taxonomy" id="97028"/>
    <lineage>
        <taxon>Eukaryota</taxon>
        <taxon>Viridiplantae</taxon>
        <taxon>Streptophyta</taxon>
        <taxon>Embryophyta</taxon>
        <taxon>Tracheophyta</taxon>
        <taxon>Spermatophyta</taxon>
        <taxon>Magnoliopsida</taxon>
        <taxon>eudicotyledons</taxon>
        <taxon>Gunneridae</taxon>
        <taxon>Pentapetalae</taxon>
        <taxon>rosids</taxon>
        <taxon>fabids</taxon>
        <taxon>Fabales</taxon>
        <taxon>Fabaceae</taxon>
        <taxon>Papilionoideae</taxon>
        <taxon>50 kb inversion clade</taxon>
        <taxon>NPAAA clade</taxon>
        <taxon>Hologalegina</taxon>
        <taxon>IRL clade</taxon>
        <taxon>Trifolieae</taxon>
        <taxon>Trifolium</taxon>
    </lineage>
</organism>
<dbReference type="AlphaFoldDB" id="A0A392PX88"/>
<evidence type="ECO:0000259" key="1">
    <source>
        <dbReference type="Pfam" id="PF13966"/>
    </source>
</evidence>
<comment type="caution">
    <text evidence="2">The sequence shown here is derived from an EMBL/GenBank/DDBJ whole genome shotgun (WGS) entry which is preliminary data.</text>
</comment>
<dbReference type="EMBL" id="LXQA010097020">
    <property type="protein sequence ID" value="MCI15565.1"/>
    <property type="molecule type" value="Genomic_DNA"/>
</dbReference>
<evidence type="ECO:0000313" key="3">
    <source>
        <dbReference type="Proteomes" id="UP000265520"/>
    </source>
</evidence>
<accession>A0A392PX88</accession>
<feature type="non-terminal residue" evidence="2">
    <location>
        <position position="1"/>
    </location>
</feature>
<dbReference type="Pfam" id="PF13966">
    <property type="entry name" value="zf-RVT"/>
    <property type="match status" value="1"/>
</dbReference>
<sequence length="119" mass="14044">TIPMVPSHDKLLWNHIDSGDLQLKEAYHFKIQQFQDLHWAKTIWCPDIPPSESLLAWRLMHDKVPTDENLILRVLHFTSMEDMWKLCDLNWSPQSKITITAVIINLLTTKISLRDRPYP</sequence>
<name>A0A392PX88_9FABA</name>
<feature type="domain" description="Reverse transcriptase zinc-binding" evidence="1">
    <location>
        <begin position="23"/>
        <end position="79"/>
    </location>
</feature>
<reference evidence="2 3" key="1">
    <citation type="journal article" date="2018" name="Front. Plant Sci.">
        <title>Red Clover (Trifolium pratense) and Zigzag Clover (T. medium) - A Picture of Genomic Similarities and Differences.</title>
        <authorList>
            <person name="Dluhosova J."/>
            <person name="Istvanek J."/>
            <person name="Nedelnik J."/>
            <person name="Repkova J."/>
        </authorList>
    </citation>
    <scope>NUCLEOTIDE SEQUENCE [LARGE SCALE GENOMIC DNA]</scope>
    <source>
        <strain evidence="3">cv. 10/8</strain>
        <tissue evidence="2">Leaf</tissue>
    </source>
</reference>
<proteinExistence type="predicted"/>